<dbReference type="GO" id="GO:0005829">
    <property type="term" value="C:cytosol"/>
    <property type="evidence" value="ECO:0007669"/>
    <property type="project" value="UniProtKB-ARBA"/>
</dbReference>
<evidence type="ECO:0000256" key="1">
    <source>
        <dbReference type="ARBA" id="ARBA00001917"/>
    </source>
</evidence>
<evidence type="ECO:0000256" key="3">
    <source>
        <dbReference type="ARBA" id="ARBA00023002"/>
    </source>
</evidence>
<comment type="caution">
    <text evidence="6">The sequence shown here is derived from an EMBL/GenBank/DDBJ whole genome shotgun (WGS) entry which is preliminary data.</text>
</comment>
<accession>A0A931GGM9</accession>
<evidence type="ECO:0000259" key="5">
    <source>
        <dbReference type="Pfam" id="PF00724"/>
    </source>
</evidence>
<feature type="region of interest" description="Disordered" evidence="4">
    <location>
        <begin position="117"/>
        <end position="144"/>
    </location>
</feature>
<evidence type="ECO:0000313" key="6">
    <source>
        <dbReference type="EMBL" id="MBG6086510.1"/>
    </source>
</evidence>
<dbReference type="Pfam" id="PF00724">
    <property type="entry name" value="Oxidored_FMN"/>
    <property type="match status" value="1"/>
</dbReference>
<feature type="domain" description="NADH:flavin oxidoreductase/NADH oxidase N-terminal" evidence="5">
    <location>
        <begin position="13"/>
        <end position="338"/>
    </location>
</feature>
<dbReference type="PANTHER" id="PTHR22893">
    <property type="entry name" value="NADH OXIDOREDUCTASE-RELATED"/>
    <property type="match status" value="1"/>
</dbReference>
<comment type="cofactor">
    <cofactor evidence="1">
        <name>FMN</name>
        <dbReference type="ChEBI" id="CHEBI:58210"/>
    </cofactor>
</comment>
<protein>
    <submittedName>
        <fullName evidence="6">N-ethylmaleimide reductase</fullName>
        <ecNumber evidence="6">1.-.-.-</ecNumber>
    </submittedName>
</protein>
<gene>
    <name evidence="6" type="ORF">IW256_000623</name>
</gene>
<dbReference type="GO" id="GO:0010181">
    <property type="term" value="F:FMN binding"/>
    <property type="evidence" value="ECO:0007669"/>
    <property type="project" value="InterPro"/>
</dbReference>
<sequence>MTTIQETALDQPLLRPAALGDLRLPNRVVMAPATRARAANDDLVPTEMHVAYYAQRAGAGLIVTEGTWVSERAIGFVGVPGIYSEAQVAAWRRVTGAVHALGGRIVLQLWHTGAASHPDNLGGERPAGPSAIDPGEKSFTATGFKPTVTPREMTAADIEATIEDHRTASANAHRAGFDGVEVHAIGPYLIPQFLNPRLNHRTDAYGGDRARRHRFLLEIIDAVAAPWDGRGAGVRLSPYWASGLFQADEETLADYDALVQELNDHPVAYLHLRGPNPAGDPDLDAFARYRRRFGGPLIVNGGFGRETGNAAIEAGVADAVSFARPFIANPDLVTRFALRRDLAEGDPATYYTGGAQGYVDYPASTWQDA</sequence>
<proteinExistence type="inferred from homology"/>
<organism evidence="6 7">
    <name type="scientific">Actinomadura viridis</name>
    <dbReference type="NCBI Taxonomy" id="58110"/>
    <lineage>
        <taxon>Bacteria</taxon>
        <taxon>Bacillati</taxon>
        <taxon>Actinomycetota</taxon>
        <taxon>Actinomycetes</taxon>
        <taxon>Streptosporangiales</taxon>
        <taxon>Thermomonosporaceae</taxon>
        <taxon>Actinomadura</taxon>
    </lineage>
</organism>
<evidence type="ECO:0000256" key="2">
    <source>
        <dbReference type="ARBA" id="ARBA00005979"/>
    </source>
</evidence>
<keyword evidence="3 6" id="KW-0560">Oxidoreductase</keyword>
<dbReference type="AlphaFoldDB" id="A0A931GGM9"/>
<dbReference type="Proteomes" id="UP000614047">
    <property type="component" value="Unassembled WGS sequence"/>
</dbReference>
<dbReference type="SUPFAM" id="SSF51395">
    <property type="entry name" value="FMN-linked oxidoreductases"/>
    <property type="match status" value="1"/>
</dbReference>
<dbReference type="GO" id="GO:0016628">
    <property type="term" value="F:oxidoreductase activity, acting on the CH-CH group of donors, NAD or NADP as acceptor"/>
    <property type="evidence" value="ECO:0007669"/>
    <property type="project" value="UniProtKB-ARBA"/>
</dbReference>
<dbReference type="FunFam" id="3.20.20.70:FF:000059">
    <property type="entry name" value="N-ethylmaleimide reductase, FMN-linked"/>
    <property type="match status" value="1"/>
</dbReference>
<reference evidence="6" key="1">
    <citation type="submission" date="2020-11" db="EMBL/GenBank/DDBJ databases">
        <title>Sequencing the genomes of 1000 actinobacteria strains.</title>
        <authorList>
            <person name="Klenk H.-P."/>
        </authorList>
    </citation>
    <scope>NUCLEOTIDE SEQUENCE</scope>
    <source>
        <strain evidence="6">DSM 43175</strain>
    </source>
</reference>
<dbReference type="PANTHER" id="PTHR22893:SF91">
    <property type="entry name" value="NADPH DEHYDROGENASE 2-RELATED"/>
    <property type="match status" value="1"/>
</dbReference>
<dbReference type="CDD" id="cd02933">
    <property type="entry name" value="OYE_like_FMN"/>
    <property type="match status" value="1"/>
</dbReference>
<dbReference type="Gene3D" id="3.20.20.70">
    <property type="entry name" value="Aldolase class I"/>
    <property type="match status" value="1"/>
</dbReference>
<dbReference type="InterPro" id="IPR013785">
    <property type="entry name" value="Aldolase_TIM"/>
</dbReference>
<dbReference type="EC" id="1.-.-.-" evidence="6"/>
<comment type="similarity">
    <text evidence="2">Belongs to the NADH:flavin oxidoreductase/NADH oxidase family.</text>
</comment>
<dbReference type="InterPro" id="IPR045247">
    <property type="entry name" value="Oye-like"/>
</dbReference>
<evidence type="ECO:0000256" key="4">
    <source>
        <dbReference type="SAM" id="MobiDB-lite"/>
    </source>
</evidence>
<keyword evidence="7" id="KW-1185">Reference proteome</keyword>
<dbReference type="InterPro" id="IPR001155">
    <property type="entry name" value="OxRdtase_FMN_N"/>
</dbReference>
<evidence type="ECO:0000313" key="7">
    <source>
        <dbReference type="Proteomes" id="UP000614047"/>
    </source>
</evidence>
<name>A0A931GGM9_9ACTN</name>
<dbReference type="EMBL" id="JADOUA010000001">
    <property type="protein sequence ID" value="MBG6086510.1"/>
    <property type="molecule type" value="Genomic_DNA"/>
</dbReference>
<dbReference type="RefSeq" id="WP_197009502.1">
    <property type="nucleotide sequence ID" value="NZ_BAABES010000013.1"/>
</dbReference>